<sequence length="339" mass="36964">MTEEELAELLDQLCPMHLMLNATGHVIEAGGTIRKLRPDCSVVGARFLDLFEVLRPRRVMSMEELLDAPDGRLHLRFRDDPQTSFKASLAPLAEGAVVNMSFGISLLDAVGAYGLSAADFAHTDLAIELLYLIEAKSAAMEASRNLNVRLQGAKIAAEEQAFTDTLTGLKNRRALDLILQRYLAASVPFALMHVDLDYFKTVNDTLGHAAGDHVLQEVARIMVDVTRSDDTVARVGGDEFVIVFPKLRDRKQLDAIAKRLIERLETPIGYNGEECRISGSMGTVLSDQQAGGEAGELLHAADLALYAAKHGGRAGHRFFDPSMTAPPAISSAVPRDRMN</sequence>
<dbReference type="InterPro" id="IPR052163">
    <property type="entry name" value="DGC-Regulatory_Protein"/>
</dbReference>
<dbReference type="SMART" id="SM00267">
    <property type="entry name" value="GGDEF"/>
    <property type="match status" value="1"/>
</dbReference>
<dbReference type="Gene3D" id="3.30.450.260">
    <property type="entry name" value="Haem NO binding associated domain"/>
    <property type="match status" value="1"/>
</dbReference>
<protein>
    <submittedName>
        <fullName evidence="2">GGDEF domain-containing protein</fullName>
    </submittedName>
</protein>
<feature type="domain" description="GGDEF" evidence="1">
    <location>
        <begin position="187"/>
        <end position="321"/>
    </location>
</feature>
<dbReference type="InterPro" id="IPR000160">
    <property type="entry name" value="GGDEF_dom"/>
</dbReference>
<dbReference type="PROSITE" id="PS50887">
    <property type="entry name" value="GGDEF"/>
    <property type="match status" value="1"/>
</dbReference>
<accession>A0ABT0Q243</accession>
<evidence type="ECO:0000313" key="3">
    <source>
        <dbReference type="Proteomes" id="UP001203880"/>
    </source>
</evidence>
<dbReference type="InterPro" id="IPR029787">
    <property type="entry name" value="Nucleotide_cyclase"/>
</dbReference>
<dbReference type="CDD" id="cd01949">
    <property type="entry name" value="GGDEF"/>
    <property type="match status" value="1"/>
</dbReference>
<dbReference type="InterPro" id="IPR042463">
    <property type="entry name" value="HNOB_dom_associated_sf"/>
</dbReference>
<dbReference type="InterPro" id="IPR043128">
    <property type="entry name" value="Rev_trsase/Diguanyl_cyclase"/>
</dbReference>
<dbReference type="PANTHER" id="PTHR46663">
    <property type="entry name" value="DIGUANYLATE CYCLASE DGCT-RELATED"/>
    <property type="match status" value="1"/>
</dbReference>
<evidence type="ECO:0000313" key="2">
    <source>
        <dbReference type="EMBL" id="MCL6283946.1"/>
    </source>
</evidence>
<dbReference type="Pfam" id="PF00990">
    <property type="entry name" value="GGDEF"/>
    <property type="match status" value="1"/>
</dbReference>
<dbReference type="Proteomes" id="UP001203880">
    <property type="component" value="Unassembled WGS sequence"/>
</dbReference>
<dbReference type="Gene3D" id="3.30.70.270">
    <property type="match status" value="1"/>
</dbReference>
<proteinExistence type="predicted"/>
<organism evidence="2 3">
    <name type="scientific">Ruegeria spongiae</name>
    <dbReference type="NCBI Taxonomy" id="2942209"/>
    <lineage>
        <taxon>Bacteria</taxon>
        <taxon>Pseudomonadati</taxon>
        <taxon>Pseudomonadota</taxon>
        <taxon>Alphaproteobacteria</taxon>
        <taxon>Rhodobacterales</taxon>
        <taxon>Roseobacteraceae</taxon>
        <taxon>Ruegeria</taxon>
    </lineage>
</organism>
<gene>
    <name evidence="2" type="ORF">M3P21_10430</name>
</gene>
<dbReference type="RefSeq" id="WP_249709883.1">
    <property type="nucleotide sequence ID" value="NZ_JAMFMB010000011.1"/>
</dbReference>
<dbReference type="SUPFAM" id="SSF55073">
    <property type="entry name" value="Nucleotide cyclase"/>
    <property type="match status" value="1"/>
</dbReference>
<evidence type="ECO:0000259" key="1">
    <source>
        <dbReference type="PROSITE" id="PS50887"/>
    </source>
</evidence>
<dbReference type="EMBL" id="JAMFMB010000011">
    <property type="protein sequence ID" value="MCL6283946.1"/>
    <property type="molecule type" value="Genomic_DNA"/>
</dbReference>
<keyword evidence="3" id="KW-1185">Reference proteome</keyword>
<name>A0ABT0Q243_9RHOB</name>
<dbReference type="PANTHER" id="PTHR46663:SF4">
    <property type="entry name" value="DIGUANYLATE CYCLASE DGCT-RELATED"/>
    <property type="match status" value="1"/>
</dbReference>
<comment type="caution">
    <text evidence="2">The sequence shown here is derived from an EMBL/GenBank/DDBJ whole genome shotgun (WGS) entry which is preliminary data.</text>
</comment>
<reference evidence="2" key="1">
    <citation type="submission" date="2022-05" db="EMBL/GenBank/DDBJ databases">
        <authorList>
            <person name="Park J.-S."/>
        </authorList>
    </citation>
    <scope>NUCLEOTIDE SEQUENCE</scope>
    <source>
        <strain evidence="2">2012CJ41-6</strain>
    </source>
</reference>
<dbReference type="NCBIfam" id="TIGR00254">
    <property type="entry name" value="GGDEF"/>
    <property type="match status" value="1"/>
</dbReference>